<keyword evidence="2" id="KW-1185">Reference proteome</keyword>
<sequence>MRDREALIERIAKGMAEFAQDPEMETCTDAIEFVLKAIEEDHLIIPKRTVSDKPLPDLSNAFVEHEAPEDSFIRDSEIACPACGGSGHKDDISPMAIASLAKPLEWIDESVRWGRPTYKAKGLPIVLRKTSDLLRWEFVTEYATHFISVNEADFDEAVIAADKHYRAELAKHFDREGQ</sequence>
<dbReference type="Proteomes" id="UP000219439">
    <property type="component" value="Unassembled WGS sequence"/>
</dbReference>
<protein>
    <submittedName>
        <fullName evidence="1">Uncharacterized protein</fullName>
    </submittedName>
</protein>
<dbReference type="RefSeq" id="WP_097156055.1">
    <property type="nucleotide sequence ID" value="NZ_OBEL01000011.1"/>
</dbReference>
<accession>A0A285PIW8</accession>
<name>A0A285PIW8_9HYPH</name>
<evidence type="ECO:0000313" key="2">
    <source>
        <dbReference type="Proteomes" id="UP000219439"/>
    </source>
</evidence>
<evidence type="ECO:0000313" key="1">
    <source>
        <dbReference type="EMBL" id="SNZ21672.1"/>
    </source>
</evidence>
<proteinExistence type="predicted"/>
<dbReference type="EMBL" id="OBEL01000011">
    <property type="protein sequence ID" value="SNZ21672.1"/>
    <property type="molecule type" value="Genomic_DNA"/>
</dbReference>
<dbReference type="OrthoDB" id="9115426at2"/>
<gene>
    <name evidence="1" type="ORF">SAMN06265368_4797</name>
</gene>
<organism evidence="1 2">
    <name type="scientific">Cohaesibacter gelatinilyticus</name>
    <dbReference type="NCBI Taxonomy" id="372072"/>
    <lineage>
        <taxon>Bacteria</taxon>
        <taxon>Pseudomonadati</taxon>
        <taxon>Pseudomonadota</taxon>
        <taxon>Alphaproteobacteria</taxon>
        <taxon>Hyphomicrobiales</taxon>
        <taxon>Cohaesibacteraceae</taxon>
    </lineage>
</organism>
<reference evidence="1 2" key="1">
    <citation type="submission" date="2017-09" db="EMBL/GenBank/DDBJ databases">
        <authorList>
            <person name="Ehlers B."/>
            <person name="Leendertz F.H."/>
        </authorList>
    </citation>
    <scope>NUCLEOTIDE SEQUENCE [LARGE SCALE GENOMIC DNA]</scope>
    <source>
        <strain evidence="1 2">DSM 18289</strain>
    </source>
</reference>
<dbReference type="AlphaFoldDB" id="A0A285PIW8"/>